<dbReference type="EMBL" id="VXCE01000001">
    <property type="protein sequence ID" value="KAA8481170.1"/>
    <property type="molecule type" value="Genomic_DNA"/>
</dbReference>
<proteinExistence type="predicted"/>
<sequence length="125" mass="14411">MAEKSYTRFVVNGEEFELKFCLEAIRLLDENGGPMQFVSQTMQGGITNFIDVIYYALIHTAKGITYDAVQKEVEKLFNDQKLDLDEILKYNKAVVLNSFFFQKTVKKLLATMTAEQQKSFENLYA</sequence>
<dbReference type="RefSeq" id="WP_000818633.1">
    <property type="nucleotide sequence ID" value="NZ_CP040880.1"/>
</dbReference>
<evidence type="ECO:0000313" key="2">
    <source>
        <dbReference type="EMBL" id="MDG0940679.1"/>
    </source>
</evidence>
<accession>A0A5M9H3H1</accession>
<dbReference type="Proteomes" id="UP000194422">
    <property type="component" value="Unassembled WGS sequence"/>
</dbReference>
<organism evidence="1 5">
    <name type="scientific">Bacillus paranthracis</name>
    <dbReference type="NCBI Taxonomy" id="2026186"/>
    <lineage>
        <taxon>Bacteria</taxon>
        <taxon>Bacillati</taxon>
        <taxon>Bacillota</taxon>
        <taxon>Bacilli</taxon>
        <taxon>Bacillales</taxon>
        <taxon>Bacillaceae</taxon>
        <taxon>Bacillus</taxon>
        <taxon>Bacillus cereus group</taxon>
    </lineage>
</organism>
<evidence type="ECO:0000313" key="5">
    <source>
        <dbReference type="Proteomes" id="UP000325411"/>
    </source>
</evidence>
<dbReference type="InterPro" id="IPR024410">
    <property type="entry name" value="Phage_TAC_12"/>
</dbReference>
<keyword evidence="6" id="KW-1185">Reference proteome</keyword>
<evidence type="ECO:0000313" key="1">
    <source>
        <dbReference type="EMBL" id="KAA8481170.1"/>
    </source>
</evidence>
<dbReference type="EMBL" id="FWYW01000092">
    <property type="protein sequence ID" value="SME39111.1"/>
    <property type="molecule type" value="Genomic_DNA"/>
</dbReference>
<dbReference type="Proteomes" id="UP001221338">
    <property type="component" value="Unassembled WGS sequence"/>
</dbReference>
<protein>
    <submittedName>
        <fullName evidence="3">Phage protein</fullName>
    </submittedName>
    <submittedName>
        <fullName evidence="2">Tail assembly chaperone</fullName>
    </submittedName>
</protein>
<dbReference type="EMBL" id="JARPRV010000002">
    <property type="protein sequence ID" value="MDG0940679.1"/>
    <property type="molecule type" value="Genomic_DNA"/>
</dbReference>
<reference evidence="3 4" key="1">
    <citation type="submission" date="2017-04" db="EMBL/GenBank/DDBJ databases">
        <authorList>
            <person name="Criscuolo A."/>
        </authorList>
    </citation>
    <scope>NUCLEOTIDE SEQUENCE [LARGE SCALE GENOMIC DNA]</scope>
    <source>
        <strain evidence="3">16-00174</strain>
    </source>
</reference>
<dbReference type="Pfam" id="PF12363">
    <property type="entry name" value="Phage_TAC_12"/>
    <property type="match status" value="1"/>
</dbReference>
<gene>
    <name evidence="3" type="ORF">BACERE00174_05162</name>
    <name evidence="1" type="ORF">FYW06_05010</name>
    <name evidence="2" type="ORF">P6U22_05615</name>
</gene>
<dbReference type="AlphaFoldDB" id="A0A5M9H3H1"/>
<evidence type="ECO:0000313" key="3">
    <source>
        <dbReference type="EMBL" id="SME39111.1"/>
    </source>
</evidence>
<reference evidence="1 5" key="2">
    <citation type="submission" date="2019-09" db="EMBL/GenBank/DDBJ databases">
        <authorList>
            <person name="Geng P."/>
            <person name="Wan X."/>
            <person name="Zhou G."/>
            <person name="Yuan Z."/>
            <person name="Hu X."/>
        </authorList>
    </citation>
    <scope>NUCLEOTIDE SEQUENCE [LARGE SCALE GENOMIC DNA]</scope>
    <source>
        <strain evidence="1 5">EFR-4</strain>
    </source>
</reference>
<evidence type="ECO:0000313" key="6">
    <source>
        <dbReference type="Proteomes" id="UP001221338"/>
    </source>
</evidence>
<dbReference type="Proteomes" id="UP000325411">
    <property type="component" value="Unassembled WGS sequence"/>
</dbReference>
<reference evidence="2 6" key="3">
    <citation type="submission" date="2023-03" db="EMBL/GenBank/DDBJ databases">
        <title>Genetic diversity of Bacillus cereus sensu lato isolates from Slovenia.</title>
        <authorList>
            <person name="Abdelli M."/>
        </authorList>
    </citation>
    <scope>NUCLEOTIDE SEQUENCE [LARGE SCALE GENOMIC DNA]</scope>
    <source>
        <strain evidence="2 6">SIBC61B</strain>
    </source>
</reference>
<name>A0A5M9H3H1_9BACI</name>
<comment type="caution">
    <text evidence="1">The sequence shown here is derived from an EMBL/GenBank/DDBJ whole genome shotgun (WGS) entry which is preliminary data.</text>
</comment>
<evidence type="ECO:0000313" key="4">
    <source>
        <dbReference type="Proteomes" id="UP000194422"/>
    </source>
</evidence>